<accession>A0A9D1N214</accession>
<name>A0A9D1N214_9CLOT</name>
<dbReference type="AlphaFoldDB" id="A0A9D1N214"/>
<dbReference type="Proteomes" id="UP000886748">
    <property type="component" value="Unassembled WGS sequence"/>
</dbReference>
<dbReference type="EMBL" id="DVOD01000068">
    <property type="protein sequence ID" value="HIU93304.1"/>
    <property type="molecule type" value="Genomic_DNA"/>
</dbReference>
<organism evidence="3 4">
    <name type="scientific">Candidatus Limenecus avicola</name>
    <dbReference type="NCBI Taxonomy" id="2840847"/>
    <lineage>
        <taxon>Bacteria</taxon>
        <taxon>Bacillati</taxon>
        <taxon>Bacillota</taxon>
        <taxon>Clostridia</taxon>
        <taxon>Eubacteriales</taxon>
        <taxon>Clostridiaceae</taxon>
        <taxon>Clostridiaceae incertae sedis</taxon>
        <taxon>Candidatus Limenecus</taxon>
    </lineage>
</organism>
<dbReference type="Pfam" id="PF07859">
    <property type="entry name" value="Abhydrolase_3"/>
    <property type="match status" value="1"/>
</dbReference>
<dbReference type="Gene3D" id="3.40.50.1820">
    <property type="entry name" value="alpha/beta hydrolase"/>
    <property type="match status" value="1"/>
</dbReference>
<dbReference type="InterPro" id="IPR013094">
    <property type="entry name" value="AB_hydrolase_3"/>
</dbReference>
<protein>
    <submittedName>
        <fullName evidence="3">Alpha/beta hydrolase</fullName>
    </submittedName>
</protein>
<proteinExistence type="predicted"/>
<evidence type="ECO:0000313" key="4">
    <source>
        <dbReference type="Proteomes" id="UP000886748"/>
    </source>
</evidence>
<dbReference type="PANTHER" id="PTHR48081">
    <property type="entry name" value="AB HYDROLASE SUPERFAMILY PROTEIN C4A8.06C"/>
    <property type="match status" value="1"/>
</dbReference>
<evidence type="ECO:0000259" key="2">
    <source>
        <dbReference type="Pfam" id="PF07859"/>
    </source>
</evidence>
<comment type="caution">
    <text evidence="3">The sequence shown here is derived from an EMBL/GenBank/DDBJ whole genome shotgun (WGS) entry which is preliminary data.</text>
</comment>
<gene>
    <name evidence="3" type="ORF">IAD26_09260</name>
</gene>
<evidence type="ECO:0000256" key="1">
    <source>
        <dbReference type="ARBA" id="ARBA00022801"/>
    </source>
</evidence>
<feature type="domain" description="Alpha/beta hydrolase fold-3" evidence="2">
    <location>
        <begin position="87"/>
        <end position="295"/>
    </location>
</feature>
<sequence length="325" mass="36489">MTEANSKLPNLTTKTEDFISMLENKDAKPLYKMTPEQARQFLDNLQKETHKDIPADVKDTQIFTENKNSIALRIIRPANNNEKLPAIIYLHGGGWVMGGKESFDMLIKQLAINTNSVVIFPEYSRSPEAKYPVALKEIYSVLEYIYENPDEFNIDNDSIAIAGDSAGANMATVTALKAKNQNGPKLKFQCLFYPVTNADMDTKSYDLFKDGPWLSKKAMEWFFEAYAPDKESRNDIYVSPLKADEEDLKGLPPTLIITAENDVLRDEGEAYARKLDSAGVDVLNIRINGTIHDFLMLNALSDTQCAKGALNLACNMLKKALHKDF</sequence>
<reference evidence="3" key="2">
    <citation type="journal article" date="2021" name="PeerJ">
        <title>Extensive microbial diversity within the chicken gut microbiome revealed by metagenomics and culture.</title>
        <authorList>
            <person name="Gilroy R."/>
            <person name="Ravi A."/>
            <person name="Getino M."/>
            <person name="Pursley I."/>
            <person name="Horton D.L."/>
            <person name="Alikhan N.F."/>
            <person name="Baker D."/>
            <person name="Gharbi K."/>
            <person name="Hall N."/>
            <person name="Watson M."/>
            <person name="Adriaenssens E.M."/>
            <person name="Foster-Nyarko E."/>
            <person name="Jarju S."/>
            <person name="Secka A."/>
            <person name="Antonio M."/>
            <person name="Oren A."/>
            <person name="Chaudhuri R.R."/>
            <person name="La Ragione R."/>
            <person name="Hildebrand F."/>
            <person name="Pallen M.J."/>
        </authorList>
    </citation>
    <scope>NUCLEOTIDE SEQUENCE</scope>
    <source>
        <strain evidence="3">CHK154-7741</strain>
    </source>
</reference>
<reference evidence="3" key="1">
    <citation type="submission" date="2020-10" db="EMBL/GenBank/DDBJ databases">
        <authorList>
            <person name="Gilroy R."/>
        </authorList>
    </citation>
    <scope>NUCLEOTIDE SEQUENCE</scope>
    <source>
        <strain evidence="3">CHK154-7741</strain>
    </source>
</reference>
<dbReference type="SUPFAM" id="SSF53474">
    <property type="entry name" value="alpha/beta-Hydrolases"/>
    <property type="match status" value="1"/>
</dbReference>
<dbReference type="InterPro" id="IPR029058">
    <property type="entry name" value="AB_hydrolase_fold"/>
</dbReference>
<keyword evidence="1 3" id="KW-0378">Hydrolase</keyword>
<dbReference type="GO" id="GO:0016787">
    <property type="term" value="F:hydrolase activity"/>
    <property type="evidence" value="ECO:0007669"/>
    <property type="project" value="UniProtKB-KW"/>
</dbReference>
<dbReference type="PANTHER" id="PTHR48081:SF8">
    <property type="entry name" value="ALPHA_BETA HYDROLASE FOLD-3 DOMAIN-CONTAINING PROTEIN-RELATED"/>
    <property type="match status" value="1"/>
</dbReference>
<dbReference type="InterPro" id="IPR050300">
    <property type="entry name" value="GDXG_lipolytic_enzyme"/>
</dbReference>
<evidence type="ECO:0000313" key="3">
    <source>
        <dbReference type="EMBL" id="HIU93304.1"/>
    </source>
</evidence>